<evidence type="ECO:0000313" key="1">
    <source>
        <dbReference type="EMBL" id="AAF97772.1"/>
    </source>
</evidence>
<dbReference type="EMBL" id="AF245394">
    <property type="protein sequence ID" value="AAF97772.1"/>
    <property type="molecule type" value="Genomic_DNA"/>
</dbReference>
<proteinExistence type="predicted"/>
<organism evidence="1">
    <name type="scientific">Tanapox virus</name>
    <dbReference type="NCBI Taxonomy" id="99000"/>
    <lineage>
        <taxon>Viruses</taxon>
        <taxon>Varidnaviria</taxon>
        <taxon>Bamfordvirae</taxon>
        <taxon>Nucleocytoviricota</taxon>
        <taxon>Pokkesviricetes</taxon>
        <taxon>Chitovirales</taxon>
        <taxon>Poxviridae</taxon>
        <taxon>Chordopoxvirinae</taxon>
        <taxon>Yatapoxvirus</taxon>
        <taxon>Yatapoxvirus tanapox</taxon>
    </lineage>
</organism>
<accession>Q9IGV1</accession>
<sequence>MSLLIFSLIFGNIIFLTIIEQLSKNLIFVNGGSSILTSTS</sequence>
<reference evidence="1" key="1">
    <citation type="submission" date="2000-03" db="EMBL/GenBank/DDBJ databases">
        <authorList>
            <person name="Essani K."/>
            <person name="Paulose-Murphy M."/>
        </authorList>
    </citation>
    <scope>NUCLEOTIDE SEQUENCE</scope>
</reference>
<name>Q9IGV1_9POXV</name>
<protein>
    <submittedName>
        <fullName evidence="1">J2L</fullName>
    </submittedName>
</protein>